<organism evidence="1 2">
    <name type="scientific">Streptomyces albus (strain ATCC 21838 / DSM 41398 / FERM P-419 / JCM 4703 / NBRC 107858)</name>
    <dbReference type="NCBI Taxonomy" id="1081613"/>
    <lineage>
        <taxon>Bacteria</taxon>
        <taxon>Bacillati</taxon>
        <taxon>Actinomycetota</taxon>
        <taxon>Actinomycetes</taxon>
        <taxon>Kitasatosporales</taxon>
        <taxon>Streptomycetaceae</taxon>
        <taxon>Streptomyces</taxon>
    </lineage>
</organism>
<evidence type="ECO:0000313" key="1">
    <source>
        <dbReference type="EMBL" id="AJE84546.1"/>
    </source>
</evidence>
<dbReference type="Proteomes" id="UP000031523">
    <property type="component" value="Chromosome"/>
</dbReference>
<accession>A0A0B5F0Y9</accession>
<gene>
    <name evidence="1" type="ORF">SLNWT_4170</name>
</gene>
<protein>
    <submittedName>
        <fullName evidence="1">Uncharacterized protein</fullName>
    </submittedName>
</protein>
<dbReference type="EMBL" id="CP010519">
    <property type="protein sequence ID" value="AJE84546.1"/>
    <property type="molecule type" value="Genomic_DNA"/>
</dbReference>
<dbReference type="KEGG" id="sals:SLNWT_4170"/>
<reference evidence="1 2" key="1">
    <citation type="submission" date="2015-01" db="EMBL/GenBank/DDBJ databases">
        <title>Enhanced salinomycin production by adjusting the supply of polyketide extender units in Streptomyce albus DSM 41398.</title>
        <authorList>
            <person name="Lu C."/>
        </authorList>
    </citation>
    <scope>NUCLEOTIDE SEQUENCE [LARGE SCALE GENOMIC DNA]</scope>
    <source>
        <strain evidence="2">ATCC 21838 / DSM 41398 / FERM P-419 / JCM 4703 / NBRC 107858</strain>
    </source>
</reference>
<keyword evidence="2" id="KW-1185">Reference proteome</keyword>
<name>A0A0B5F0Y9_STRA4</name>
<sequence>MAVIPQRSAHACVVADVPRDGPLAGADTRFRCPRCPVVTADLTYA</sequence>
<dbReference type="AlphaFoldDB" id="A0A0B5F0Y9"/>
<evidence type="ECO:0000313" key="2">
    <source>
        <dbReference type="Proteomes" id="UP000031523"/>
    </source>
</evidence>
<proteinExistence type="predicted"/>